<dbReference type="GO" id="GO:0016987">
    <property type="term" value="F:sigma factor activity"/>
    <property type="evidence" value="ECO:0007669"/>
    <property type="project" value="UniProtKB-KW"/>
</dbReference>
<reference evidence="7 8" key="1">
    <citation type="submission" date="2016-10" db="EMBL/GenBank/DDBJ databases">
        <authorList>
            <person name="Varghese N."/>
            <person name="Submissions S."/>
        </authorList>
    </citation>
    <scope>NUCLEOTIDE SEQUENCE [LARGE SCALE GENOMIC DNA]</scope>
    <source>
        <strain evidence="7 8">CECT 8317</strain>
    </source>
</reference>
<dbReference type="InterPro" id="IPR014284">
    <property type="entry name" value="RNA_pol_sigma-70_dom"/>
</dbReference>
<feature type="domain" description="RNA polymerase sigma factor 70 region 4 type 2" evidence="6">
    <location>
        <begin position="109"/>
        <end position="160"/>
    </location>
</feature>
<comment type="similarity">
    <text evidence="1">Belongs to the sigma-70 factor family. ECF subfamily.</text>
</comment>
<dbReference type="RefSeq" id="WP_088273386.1">
    <property type="nucleotide sequence ID" value="NZ_FNVE01000001.1"/>
</dbReference>
<dbReference type="Pfam" id="PF08281">
    <property type="entry name" value="Sigma70_r4_2"/>
    <property type="match status" value="1"/>
</dbReference>
<keyword evidence="3" id="KW-0731">Sigma factor</keyword>
<accession>A0AAQ1G4C1</accession>
<proteinExistence type="inferred from homology"/>
<dbReference type="GO" id="GO:0003677">
    <property type="term" value="F:DNA binding"/>
    <property type="evidence" value="ECO:0007669"/>
    <property type="project" value="InterPro"/>
</dbReference>
<evidence type="ECO:0000313" key="7">
    <source>
        <dbReference type="EMBL" id="SEF52016.1"/>
    </source>
</evidence>
<evidence type="ECO:0000256" key="1">
    <source>
        <dbReference type="ARBA" id="ARBA00010641"/>
    </source>
</evidence>
<sequence length="167" mass="18962">MKSGPPLLELYLRHRTALIDYAQPIVHSRAQAEDIVQEAWLRFSRQSSTPRIDNPVAYLYRIVRNLAVDCSRRQQIENTQPDGDALLDSLPSALGQPEAITQHQDTLKRIEAGLNSLPERTRRAFLLHRVHGLRFKEIAAELSISTTLAHQLVHTALLHCMQQVSDD</sequence>
<dbReference type="GO" id="GO:0006352">
    <property type="term" value="P:DNA-templated transcription initiation"/>
    <property type="evidence" value="ECO:0007669"/>
    <property type="project" value="InterPro"/>
</dbReference>
<dbReference type="InterPro" id="IPR013325">
    <property type="entry name" value="RNA_pol_sigma_r2"/>
</dbReference>
<dbReference type="SUPFAM" id="SSF88946">
    <property type="entry name" value="Sigma2 domain of RNA polymerase sigma factors"/>
    <property type="match status" value="1"/>
</dbReference>
<gene>
    <name evidence="7" type="ORF">SAMN05216586_101261</name>
</gene>
<keyword evidence="2" id="KW-0805">Transcription regulation</keyword>
<evidence type="ECO:0000259" key="6">
    <source>
        <dbReference type="Pfam" id="PF08281"/>
    </source>
</evidence>
<evidence type="ECO:0000259" key="5">
    <source>
        <dbReference type="Pfam" id="PF04542"/>
    </source>
</evidence>
<dbReference type="Pfam" id="PF04542">
    <property type="entry name" value="Sigma70_r2"/>
    <property type="match status" value="1"/>
</dbReference>
<dbReference type="PANTHER" id="PTHR43133:SF63">
    <property type="entry name" value="RNA POLYMERASE SIGMA FACTOR FECI-RELATED"/>
    <property type="match status" value="1"/>
</dbReference>
<evidence type="ECO:0000313" key="8">
    <source>
        <dbReference type="Proteomes" id="UP000243518"/>
    </source>
</evidence>
<name>A0AAQ1G4C1_9GAMM</name>
<dbReference type="SUPFAM" id="SSF88659">
    <property type="entry name" value="Sigma3 and sigma4 domains of RNA polymerase sigma factors"/>
    <property type="match status" value="1"/>
</dbReference>
<organism evidence="7 8">
    <name type="scientific">Halopseudomonas aestusnigri</name>
    <dbReference type="NCBI Taxonomy" id="857252"/>
    <lineage>
        <taxon>Bacteria</taxon>
        <taxon>Pseudomonadati</taxon>
        <taxon>Pseudomonadota</taxon>
        <taxon>Gammaproteobacteria</taxon>
        <taxon>Pseudomonadales</taxon>
        <taxon>Pseudomonadaceae</taxon>
        <taxon>Halopseudomonas</taxon>
    </lineage>
</organism>
<dbReference type="PANTHER" id="PTHR43133">
    <property type="entry name" value="RNA POLYMERASE ECF-TYPE SIGMA FACTO"/>
    <property type="match status" value="1"/>
</dbReference>
<dbReference type="EMBL" id="FNVE01000001">
    <property type="protein sequence ID" value="SEF52016.1"/>
    <property type="molecule type" value="Genomic_DNA"/>
</dbReference>
<dbReference type="InterPro" id="IPR013249">
    <property type="entry name" value="RNA_pol_sigma70_r4_t2"/>
</dbReference>
<protein>
    <submittedName>
        <fullName evidence="7">RNA polymerase sigma-70 factor, ECF subfamily</fullName>
    </submittedName>
</protein>
<keyword evidence="8" id="KW-1185">Reference proteome</keyword>
<dbReference type="InterPro" id="IPR039425">
    <property type="entry name" value="RNA_pol_sigma-70-like"/>
</dbReference>
<keyword evidence="4" id="KW-0804">Transcription</keyword>
<dbReference type="NCBIfam" id="TIGR02937">
    <property type="entry name" value="sigma70-ECF"/>
    <property type="match status" value="1"/>
</dbReference>
<dbReference type="AlphaFoldDB" id="A0AAQ1G4C1"/>
<dbReference type="Proteomes" id="UP000243518">
    <property type="component" value="Unassembled WGS sequence"/>
</dbReference>
<evidence type="ECO:0000256" key="4">
    <source>
        <dbReference type="ARBA" id="ARBA00023163"/>
    </source>
</evidence>
<evidence type="ECO:0000256" key="2">
    <source>
        <dbReference type="ARBA" id="ARBA00023015"/>
    </source>
</evidence>
<feature type="domain" description="RNA polymerase sigma-70 region 2" evidence="5">
    <location>
        <begin position="10"/>
        <end position="75"/>
    </location>
</feature>
<dbReference type="Gene3D" id="1.10.1740.10">
    <property type="match status" value="1"/>
</dbReference>
<dbReference type="InterPro" id="IPR013324">
    <property type="entry name" value="RNA_pol_sigma_r3/r4-like"/>
</dbReference>
<evidence type="ECO:0000256" key="3">
    <source>
        <dbReference type="ARBA" id="ARBA00023082"/>
    </source>
</evidence>
<dbReference type="InterPro" id="IPR007627">
    <property type="entry name" value="RNA_pol_sigma70_r2"/>
</dbReference>
<comment type="caution">
    <text evidence="7">The sequence shown here is derived from an EMBL/GenBank/DDBJ whole genome shotgun (WGS) entry which is preliminary data.</text>
</comment>
<dbReference type="InterPro" id="IPR036388">
    <property type="entry name" value="WH-like_DNA-bd_sf"/>
</dbReference>
<dbReference type="Gene3D" id="1.10.10.10">
    <property type="entry name" value="Winged helix-like DNA-binding domain superfamily/Winged helix DNA-binding domain"/>
    <property type="match status" value="1"/>
</dbReference>